<protein>
    <submittedName>
        <fullName evidence="1">Uncharacterized protein</fullName>
    </submittedName>
</protein>
<keyword evidence="2" id="KW-1185">Reference proteome</keyword>
<dbReference type="VEuPathDB" id="FungiDB:BO71DRAFT_34424"/>
<dbReference type="EMBL" id="KZ825926">
    <property type="protein sequence ID" value="PYH92081.1"/>
    <property type="molecule type" value="Genomic_DNA"/>
</dbReference>
<dbReference type="AlphaFoldDB" id="A0A319D4M8"/>
<accession>A0A319D4M8</accession>
<name>A0A319D4M8_9EURO</name>
<proteinExistence type="predicted"/>
<evidence type="ECO:0000313" key="1">
    <source>
        <dbReference type="EMBL" id="PYH92081.1"/>
    </source>
</evidence>
<dbReference type="Proteomes" id="UP000247810">
    <property type="component" value="Unassembled WGS sequence"/>
</dbReference>
<gene>
    <name evidence="1" type="ORF">BO71DRAFT_34424</name>
</gene>
<organism evidence="1 2">
    <name type="scientific">Aspergillus ellipticus CBS 707.79</name>
    <dbReference type="NCBI Taxonomy" id="1448320"/>
    <lineage>
        <taxon>Eukaryota</taxon>
        <taxon>Fungi</taxon>
        <taxon>Dikarya</taxon>
        <taxon>Ascomycota</taxon>
        <taxon>Pezizomycotina</taxon>
        <taxon>Eurotiomycetes</taxon>
        <taxon>Eurotiomycetidae</taxon>
        <taxon>Eurotiales</taxon>
        <taxon>Aspergillaceae</taxon>
        <taxon>Aspergillus</taxon>
        <taxon>Aspergillus subgen. Circumdati</taxon>
    </lineage>
</organism>
<evidence type="ECO:0000313" key="2">
    <source>
        <dbReference type="Proteomes" id="UP000247810"/>
    </source>
</evidence>
<reference evidence="1 2" key="1">
    <citation type="submission" date="2018-02" db="EMBL/GenBank/DDBJ databases">
        <title>The genomes of Aspergillus section Nigri reveals drivers in fungal speciation.</title>
        <authorList>
            <consortium name="DOE Joint Genome Institute"/>
            <person name="Vesth T.C."/>
            <person name="Nybo J."/>
            <person name="Theobald S."/>
            <person name="Brandl J."/>
            <person name="Frisvad J.C."/>
            <person name="Nielsen K.F."/>
            <person name="Lyhne E.K."/>
            <person name="Kogle M.E."/>
            <person name="Kuo A."/>
            <person name="Riley R."/>
            <person name="Clum A."/>
            <person name="Nolan M."/>
            <person name="Lipzen A."/>
            <person name="Salamov A."/>
            <person name="Henrissat B."/>
            <person name="Wiebenga A."/>
            <person name="De vries R.P."/>
            <person name="Grigoriev I.V."/>
            <person name="Mortensen U.H."/>
            <person name="Andersen M.R."/>
            <person name="Baker S.E."/>
        </authorList>
    </citation>
    <scope>NUCLEOTIDE SEQUENCE [LARGE SCALE GENOMIC DNA]</scope>
    <source>
        <strain evidence="1 2">CBS 707.79</strain>
    </source>
</reference>
<sequence length="160" mass="17651">MQIITSNFTRSLPAHRMAKACQLTLRKRHPRVMQERTNPVALCGGPSATGKWHGDAVTPPPMYKFEFLQPRILTCGTSRPAPLSGVAQGWLVDAVRQPTFLAQVVSGRLVRGSGSQSRSHFLLFPFPVPPLPIPPSSLLAIISLAGRQLRFQRPRLIMHA</sequence>